<reference evidence="3 4" key="1">
    <citation type="submission" date="2016-10" db="EMBL/GenBank/DDBJ databases">
        <authorList>
            <person name="de Groot N.N."/>
        </authorList>
    </citation>
    <scope>NUCLEOTIDE SEQUENCE [LARGE SCALE GENOMIC DNA]</scope>
    <source>
        <strain evidence="3 4">Nv1</strain>
    </source>
</reference>
<name>A0A1H7MDT2_9PROT</name>
<evidence type="ECO:0000313" key="3">
    <source>
        <dbReference type="EMBL" id="SEL09466.1"/>
    </source>
</evidence>
<protein>
    <recommendedName>
        <fullName evidence="5">Nickel/cobalt transporter regulator</fullName>
    </recommendedName>
</protein>
<dbReference type="OrthoDB" id="5432438at2"/>
<gene>
    <name evidence="3" type="ORF">SAMN05216387_10542</name>
</gene>
<evidence type="ECO:0000256" key="1">
    <source>
        <dbReference type="SAM" id="MobiDB-lite"/>
    </source>
</evidence>
<dbReference type="STRING" id="1233.SAMN05216387_10542"/>
<dbReference type="RefSeq" id="WP_090828509.1">
    <property type="nucleotide sequence ID" value="NZ_FOBH01000005.1"/>
</dbReference>
<dbReference type="Gene3D" id="3.10.450.160">
    <property type="entry name" value="inner membrane protein cigr"/>
    <property type="match status" value="1"/>
</dbReference>
<dbReference type="EMBL" id="FOBH01000005">
    <property type="protein sequence ID" value="SEL09466.1"/>
    <property type="molecule type" value="Genomic_DNA"/>
</dbReference>
<organism evidence="3 4">
    <name type="scientific">Nitrosovibrio tenuis</name>
    <dbReference type="NCBI Taxonomy" id="1233"/>
    <lineage>
        <taxon>Bacteria</taxon>
        <taxon>Pseudomonadati</taxon>
        <taxon>Pseudomonadota</taxon>
        <taxon>Betaproteobacteria</taxon>
        <taxon>Nitrosomonadales</taxon>
        <taxon>Nitrosomonadaceae</taxon>
        <taxon>Nitrosovibrio</taxon>
    </lineage>
</organism>
<feature type="region of interest" description="Disordered" evidence="1">
    <location>
        <begin position="30"/>
        <end position="69"/>
    </location>
</feature>
<feature type="chain" id="PRO_5011737557" description="Nickel/cobalt transporter regulator" evidence="2">
    <location>
        <begin position="26"/>
        <end position="186"/>
    </location>
</feature>
<evidence type="ECO:0000313" key="4">
    <source>
        <dbReference type="Proteomes" id="UP000198620"/>
    </source>
</evidence>
<feature type="signal peptide" evidence="2">
    <location>
        <begin position="1"/>
        <end position="25"/>
    </location>
</feature>
<evidence type="ECO:0008006" key="5">
    <source>
        <dbReference type="Google" id="ProtNLM"/>
    </source>
</evidence>
<feature type="compositionally biased region" description="Basic and acidic residues" evidence="1">
    <location>
        <begin position="34"/>
        <end position="49"/>
    </location>
</feature>
<sequence length="186" mass="20866">MHKSSLNFSLFVVALSLCISAPAFADKPAWAGNREGEYDKDGDKHEGKGKNHKNYRGYQNHQDGNWNYQGGNRNYRGNNHYATRNFDDRQRGIIYDYFGPRFRSGRCPPGLAKKYNGCLPPGQAKQWRMGYPLPPSVTFYTLPPALIGQLGYPGPRYRYVRVAADILLIAAGTGMVIAAIEDLNSM</sequence>
<proteinExistence type="predicted"/>
<accession>A0A1H7MDT2</accession>
<keyword evidence="2" id="KW-0732">Signal</keyword>
<dbReference type="AlphaFoldDB" id="A0A1H7MDT2"/>
<dbReference type="Proteomes" id="UP000198620">
    <property type="component" value="Unassembled WGS sequence"/>
</dbReference>
<keyword evidence="4" id="KW-1185">Reference proteome</keyword>
<evidence type="ECO:0000256" key="2">
    <source>
        <dbReference type="SAM" id="SignalP"/>
    </source>
</evidence>